<accession>A0AC35FRZ9</accession>
<reference evidence="2" key="1">
    <citation type="submission" date="2022-11" db="UniProtKB">
        <authorList>
            <consortium name="WormBaseParasite"/>
        </authorList>
    </citation>
    <scope>IDENTIFICATION</scope>
</reference>
<evidence type="ECO:0000313" key="1">
    <source>
        <dbReference type="Proteomes" id="UP000887580"/>
    </source>
</evidence>
<organism evidence="1 2">
    <name type="scientific">Panagrolaimus sp. PS1159</name>
    <dbReference type="NCBI Taxonomy" id="55785"/>
    <lineage>
        <taxon>Eukaryota</taxon>
        <taxon>Metazoa</taxon>
        <taxon>Ecdysozoa</taxon>
        <taxon>Nematoda</taxon>
        <taxon>Chromadorea</taxon>
        <taxon>Rhabditida</taxon>
        <taxon>Tylenchina</taxon>
        <taxon>Panagrolaimomorpha</taxon>
        <taxon>Panagrolaimoidea</taxon>
        <taxon>Panagrolaimidae</taxon>
        <taxon>Panagrolaimus</taxon>
    </lineage>
</organism>
<name>A0AC35FRZ9_9BILA</name>
<sequence length="930" mass="103009">MSTHLGSFLRKSLSRKSVKEEKGGASNNNNNNNTVAHAAASNLPSPPIQLKAAKKAFTDFKSPRMANDKRGSALKVLNQFLIEQPTIGERYHFWKHEFKDLFCFETLDILQTRYFYLKLIVVLFTFLQSNYCLQQVVNSIKSSPEGSLLYDQIQYSKKLIEADESIMEAITRRTPPVGAFGTKNVHEFDDIMSLAKELLVFKPEPTLRRHNSLRRSNSNLQRQNSLRRSDSNLEVQSNLRRSNSDRRCPPTSSSPIPSSSLDSTIEVENEHESAQGTNNNINARVIGGRASPHESRSDTSSCFLPSIPESSSESAEVPSVSELPSVNSTFEGQRKNDDAAAAKDDDDLDVTLRPHTSTSPRPLSPVSSVDSAIEDEGEIEVIFPNENDEIAAETVVEKKSGPGASLPPPPPLPGVSIPLPHPLPGASIPPPLPLPGASIPPPPPLPGASIPPPPPLPGTSAPPLNLSTPLLANGTTPPPPPPPGGGFNFLTCGFKKPESTKCVKYSKMNPTVACRWNPINDNDAKNTIFATIESPPLSDGFVGEMERLFKKKPQNSCRPSLALKSTKEAALTSLNDKKKLAIELVFRKLKMSVDDLMKAVTTSLNPNVSKDILENLLKVFPTENELEPYKSLISTSNLDDADLFCFHVSRQTGFKFLIELIVAKQELEADMQRSHGSICTIQLAFDNIICVFPQLKMLCEKVWQIGNYLNQNTNNYGAAGFEFNDLDRILMITTEDSPMKINVMDVIIENFPSMRSELFKILKLKISISEASKPVLDEITGIIDAAARKVKDLEGRLEEIEINDNMKDPAKSDLHKISNLIEEQKQAVDKLNDTKTEVFRYLVVKKLSIGEFFDYFKTVITTIETAAEKQSSEFSRHDTYRHSMVETPTQSSFQRDACVRQSFRVPAQTSASANAPILKDFLQKRRSHVS</sequence>
<proteinExistence type="predicted"/>
<dbReference type="WBParaSite" id="PS1159_v2.g20248.t1">
    <property type="protein sequence ID" value="PS1159_v2.g20248.t1"/>
    <property type="gene ID" value="PS1159_v2.g20248"/>
</dbReference>
<protein>
    <submittedName>
        <fullName evidence="2">FH2 domain-containing protein</fullName>
    </submittedName>
</protein>
<evidence type="ECO:0000313" key="2">
    <source>
        <dbReference type="WBParaSite" id="PS1159_v2.g20248.t1"/>
    </source>
</evidence>
<dbReference type="Proteomes" id="UP000887580">
    <property type="component" value="Unplaced"/>
</dbReference>